<name>A0AAV0V1S2_HYABA</name>
<proteinExistence type="predicted"/>
<protein>
    <submittedName>
        <fullName evidence="1">Uncharacterized protein</fullName>
    </submittedName>
</protein>
<dbReference type="AlphaFoldDB" id="A0AAV0V1S2"/>
<organism evidence="1 2">
    <name type="scientific">Hyaloperonospora brassicae</name>
    <name type="common">Brassica downy mildew</name>
    <name type="synonym">Peronospora brassicae</name>
    <dbReference type="NCBI Taxonomy" id="162125"/>
    <lineage>
        <taxon>Eukaryota</taxon>
        <taxon>Sar</taxon>
        <taxon>Stramenopiles</taxon>
        <taxon>Oomycota</taxon>
        <taxon>Peronosporomycetes</taxon>
        <taxon>Peronosporales</taxon>
        <taxon>Peronosporaceae</taxon>
        <taxon>Hyaloperonospora</taxon>
    </lineage>
</organism>
<reference evidence="1" key="1">
    <citation type="submission" date="2022-12" db="EMBL/GenBank/DDBJ databases">
        <authorList>
            <person name="Webb A."/>
        </authorList>
    </citation>
    <scope>NUCLEOTIDE SEQUENCE</scope>
    <source>
        <strain evidence="1">Hp1</strain>
    </source>
</reference>
<dbReference type="Proteomes" id="UP001162031">
    <property type="component" value="Unassembled WGS sequence"/>
</dbReference>
<accession>A0AAV0V1S2</accession>
<sequence>MAAFARTQRGKIPAAEERCVAGIRMLISDLSEASSECELQLKLLGALLAWAAQKAVEKIDVMIDVQLQCLQLVSARLGDGRDVRRWLHLGDQVLAALRHNAALLVKQDSQDTGNEARVDCGESRRYMVKIASILMQLREKVATADNTLRDLKIETFVWKNVVKLAALVGPLMTSVAKVGDDAGDENGVKTYSADDMLATVVVSLEWSAGQLVRDSNPTTNGMLDIGVMRFLKLYWRVFQRLVVAFAGSVEHELETCVLAIVNVTACLLYAAHDTSIPEVSGFQQELRAMMDQALDISVKLAGNATHCQIRKEMRALLWHPAEEMVRAVRQRQQLDKVKKGIESAIRWSHLLLLTAYAGLSRDVVMDSTGDALQSDDFYRAAEVAQLFARYRDCELTDPKVHSIELSELFTDVLLGHLQSFHSTAELQLTLLKQTLYPDWVQQTLCWNIWRELLCYYWNEALGAQALQVLFDVAQWDDDSSDGSFVLANGVGDEVLRLIAFVYADLPTSLQDVCLDQVTAFIDIISSEGPGHQFDMKVVSQAHLLEQLVGVRFLAVYNGPLKDEWVAKYLPICFQSCSTVLDLLSSEAKVLPDKRGSVLGMLRVLDMCLLVLRSVLDDNKLQDGDFAEFSVVLVRISTDALSQLAVQGKHATVLHVMGKRLQPLSKRLSRTVALEEAGLRCIGRATETSLYILTSLGSVLKSNSKNQCVQTIKDLLTIVANAQDLGHKGFVGIMVHTALFVNAALFDMQIACRDMAVVWRLLLALFKQIFDGIHIVSRHGTRAPLLLSLSLGALYRLFAHSNIVEMPGVTLRSIVSGEVESFRQSALMRKLSPEEVAKTLESAQSRMLQSLWQSRSTSYRVFRNRFPDEPAELYADIQQSSNDVSVTPAKRFAGDSGTVPKKYHKINHLRSLCREMESSLSSMTDNETATDILSDGELENATTALHKILAKTVTLSS</sequence>
<gene>
    <name evidence="1" type="ORF">HBR001_LOCUS9085</name>
</gene>
<dbReference type="EMBL" id="CANTFL010001475">
    <property type="protein sequence ID" value="CAI5742647.1"/>
    <property type="molecule type" value="Genomic_DNA"/>
</dbReference>
<keyword evidence="2" id="KW-1185">Reference proteome</keyword>
<evidence type="ECO:0000313" key="1">
    <source>
        <dbReference type="EMBL" id="CAI5742647.1"/>
    </source>
</evidence>
<comment type="caution">
    <text evidence="1">The sequence shown here is derived from an EMBL/GenBank/DDBJ whole genome shotgun (WGS) entry which is preliminary data.</text>
</comment>
<evidence type="ECO:0000313" key="2">
    <source>
        <dbReference type="Proteomes" id="UP001162031"/>
    </source>
</evidence>